<feature type="transmembrane region" description="Helical" evidence="1">
    <location>
        <begin position="107"/>
        <end position="127"/>
    </location>
</feature>
<sequence length="209" mass="23341">MARLFKSYLFYTTSAFGISLTIKANVGVSSFNSMNIAIANAADIKVGTITTFINMAFLLGFMILTHFTLRKKYMIQTLSVILFGMLINCFTYTVLKDLIVENYVLRLLLISLGTTIGGLSVGMIISYDAITFPIESFCLAIAERTKFTFVKLRYFIDIFSVTISLIVSFSFALPLYVREGTVISLLILSAAMNFSKELYSRYTLGKVTT</sequence>
<protein>
    <recommendedName>
        <fullName evidence="4">Membrane protein YczE</fullName>
    </recommendedName>
</protein>
<proteinExistence type="predicted"/>
<accession>A0ABR9ZPP4</accession>
<evidence type="ECO:0000256" key="1">
    <source>
        <dbReference type="SAM" id="Phobius"/>
    </source>
</evidence>
<reference evidence="2 3" key="1">
    <citation type="submission" date="2020-11" db="EMBL/GenBank/DDBJ databases">
        <title>Fusibacter basophilias sp. nov.</title>
        <authorList>
            <person name="Qiu D."/>
        </authorList>
    </citation>
    <scope>NUCLEOTIDE SEQUENCE [LARGE SCALE GENOMIC DNA]</scope>
    <source>
        <strain evidence="2 3">Q10-2</strain>
    </source>
</reference>
<keyword evidence="1" id="KW-0472">Membrane</keyword>
<feature type="transmembrane region" description="Helical" evidence="1">
    <location>
        <begin position="46"/>
        <end position="65"/>
    </location>
</feature>
<keyword evidence="1" id="KW-0812">Transmembrane</keyword>
<feature type="transmembrane region" description="Helical" evidence="1">
    <location>
        <begin position="77"/>
        <end position="95"/>
    </location>
</feature>
<evidence type="ECO:0000313" key="3">
    <source>
        <dbReference type="Proteomes" id="UP000614200"/>
    </source>
</evidence>
<evidence type="ECO:0000313" key="2">
    <source>
        <dbReference type="EMBL" id="MBF4692425.1"/>
    </source>
</evidence>
<dbReference type="Proteomes" id="UP000614200">
    <property type="component" value="Unassembled WGS sequence"/>
</dbReference>
<comment type="caution">
    <text evidence="2">The sequence shown here is derived from an EMBL/GenBank/DDBJ whole genome shotgun (WGS) entry which is preliminary data.</text>
</comment>
<evidence type="ECO:0008006" key="4">
    <source>
        <dbReference type="Google" id="ProtNLM"/>
    </source>
</evidence>
<gene>
    <name evidence="2" type="ORF">ISU02_04820</name>
</gene>
<dbReference type="PANTHER" id="PTHR40078:SF1">
    <property type="entry name" value="INTEGRAL MEMBRANE PROTEIN"/>
    <property type="match status" value="1"/>
</dbReference>
<keyword evidence="1" id="KW-1133">Transmembrane helix</keyword>
<dbReference type="EMBL" id="JADKNH010000002">
    <property type="protein sequence ID" value="MBF4692425.1"/>
    <property type="molecule type" value="Genomic_DNA"/>
</dbReference>
<feature type="transmembrane region" description="Helical" evidence="1">
    <location>
        <begin position="154"/>
        <end position="176"/>
    </location>
</feature>
<feature type="transmembrane region" description="Helical" evidence="1">
    <location>
        <begin position="7"/>
        <end position="26"/>
    </location>
</feature>
<organism evidence="2 3">
    <name type="scientific">Fusibacter ferrireducens</name>
    <dbReference type="NCBI Taxonomy" id="2785058"/>
    <lineage>
        <taxon>Bacteria</taxon>
        <taxon>Bacillati</taxon>
        <taxon>Bacillota</taxon>
        <taxon>Clostridia</taxon>
        <taxon>Eubacteriales</taxon>
        <taxon>Eubacteriales Family XII. Incertae Sedis</taxon>
        <taxon>Fusibacter</taxon>
    </lineage>
</organism>
<name>A0ABR9ZPP4_9FIRM</name>
<dbReference type="PANTHER" id="PTHR40078">
    <property type="entry name" value="INTEGRAL MEMBRANE PROTEIN-RELATED"/>
    <property type="match status" value="1"/>
</dbReference>
<dbReference type="Pfam" id="PF19700">
    <property type="entry name" value="DUF6198"/>
    <property type="match status" value="1"/>
</dbReference>
<dbReference type="InterPro" id="IPR038750">
    <property type="entry name" value="YczE/YyaS-like"/>
</dbReference>
<keyword evidence="3" id="KW-1185">Reference proteome</keyword>